<comment type="cofactor">
    <cofactor evidence="1">
        <name>FAD</name>
        <dbReference type="ChEBI" id="CHEBI:57692"/>
    </cofactor>
</comment>
<dbReference type="InterPro" id="IPR016156">
    <property type="entry name" value="FAD/NAD-linked_Rdtase_dimer_sf"/>
</dbReference>
<keyword evidence="8" id="KW-1185">Reference proteome</keyword>
<feature type="domain" description="FAD/NAD(P)-binding" evidence="6">
    <location>
        <begin position="252"/>
        <end position="378"/>
    </location>
</feature>
<keyword evidence="5" id="KW-0274">FAD</keyword>
<dbReference type="Pfam" id="PF07992">
    <property type="entry name" value="Pyr_redox_2"/>
    <property type="match status" value="2"/>
</dbReference>
<comment type="similarity">
    <text evidence="2">Belongs to the class-I pyridine nucleotide-disulfide oxidoreductase family. PYROXD1 subfamily.</text>
</comment>
<dbReference type="EMBL" id="JAKMXF010000354">
    <property type="protein sequence ID" value="KAI6646534.1"/>
    <property type="molecule type" value="Genomic_DNA"/>
</dbReference>
<proteinExistence type="inferred from homology"/>
<feature type="domain" description="FAD/NAD(P)-binding" evidence="6">
    <location>
        <begin position="19"/>
        <end position="206"/>
    </location>
</feature>
<dbReference type="Gene3D" id="3.30.390.30">
    <property type="match status" value="1"/>
</dbReference>
<dbReference type="PANTHER" id="PTHR43429:SF2">
    <property type="entry name" value="PYRIDINE NUCLEOTIDE-DISULFIDE OXIDOREDUCTASE DOMAIN-CONTAINING PROTEIN 1"/>
    <property type="match status" value="1"/>
</dbReference>
<protein>
    <recommendedName>
        <fullName evidence="3">Pyridine nucleotide-disulfide oxidoreductase domain-containing protein 1</fullName>
    </recommendedName>
</protein>
<gene>
    <name evidence="7" type="ORF">LOD99_12655</name>
</gene>
<dbReference type="PRINTS" id="PR00368">
    <property type="entry name" value="FADPNR"/>
</dbReference>
<evidence type="ECO:0000313" key="7">
    <source>
        <dbReference type="EMBL" id="KAI6646534.1"/>
    </source>
</evidence>
<dbReference type="PRINTS" id="PR00411">
    <property type="entry name" value="PNDRDTASEI"/>
</dbReference>
<evidence type="ECO:0000256" key="5">
    <source>
        <dbReference type="ARBA" id="ARBA00022827"/>
    </source>
</evidence>
<evidence type="ECO:0000256" key="2">
    <source>
        <dbReference type="ARBA" id="ARBA00008147"/>
    </source>
</evidence>
<dbReference type="InterPro" id="IPR036188">
    <property type="entry name" value="FAD/NAD-bd_sf"/>
</dbReference>
<keyword evidence="4" id="KW-0285">Flavoprotein</keyword>
<evidence type="ECO:0000259" key="6">
    <source>
        <dbReference type="Pfam" id="PF07992"/>
    </source>
</evidence>
<evidence type="ECO:0000256" key="4">
    <source>
        <dbReference type="ARBA" id="ARBA00022630"/>
    </source>
</evidence>
<dbReference type="InterPro" id="IPR050260">
    <property type="entry name" value="FAD-bd_OxRdtase"/>
</dbReference>
<dbReference type="AlphaFoldDB" id="A0AAV7JDI6"/>
<reference evidence="7 8" key="1">
    <citation type="journal article" date="2023" name="BMC Biol.">
        <title>The compact genome of the sponge Oopsacas minuta (Hexactinellida) is lacking key metazoan core genes.</title>
        <authorList>
            <person name="Santini S."/>
            <person name="Schenkelaars Q."/>
            <person name="Jourda C."/>
            <person name="Duchesne M."/>
            <person name="Belahbib H."/>
            <person name="Rocher C."/>
            <person name="Selva M."/>
            <person name="Riesgo A."/>
            <person name="Vervoort M."/>
            <person name="Leys S.P."/>
            <person name="Kodjabachian L."/>
            <person name="Le Bivic A."/>
            <person name="Borchiellini C."/>
            <person name="Claverie J.M."/>
            <person name="Renard E."/>
        </authorList>
    </citation>
    <scope>NUCLEOTIDE SEQUENCE [LARGE SCALE GENOMIC DNA]</scope>
    <source>
        <strain evidence="7">SPO-2</strain>
    </source>
</reference>
<accession>A0AAV7JDI6</accession>
<evidence type="ECO:0000256" key="3">
    <source>
        <dbReference type="ARBA" id="ARBA00018240"/>
    </source>
</evidence>
<organism evidence="7 8">
    <name type="scientific">Oopsacas minuta</name>
    <dbReference type="NCBI Taxonomy" id="111878"/>
    <lineage>
        <taxon>Eukaryota</taxon>
        <taxon>Metazoa</taxon>
        <taxon>Porifera</taxon>
        <taxon>Hexactinellida</taxon>
        <taxon>Hexasterophora</taxon>
        <taxon>Lyssacinosida</taxon>
        <taxon>Leucopsacidae</taxon>
        <taxon>Oopsacas</taxon>
    </lineage>
</organism>
<dbReference type="PANTHER" id="PTHR43429">
    <property type="entry name" value="PYRIDINE NUCLEOTIDE-DISULFIDE OXIDOREDUCTASE DOMAIN-CONTAINING"/>
    <property type="match status" value="1"/>
</dbReference>
<sequence>MAEAYPIILQNKITTHNPIIVVGGGIAGVSCAESLSVQNIKLPILLVSGSPVVKRAVNIRNESGTVLNFDIEELSLGSLTTEINRVKVLYGIVTTLIAEHNAVTINNNFSIRYSKLCICTGATPQLIGDESTCVYGIRDTDSVELVQAKLRDSRRVVIVGNGGIALELVYKIKGTEVVWVIRDNAIGSVFLDKGAAQFMLSEMGNKETRNKDKKGFRYIQGSKGNLAYAPGGVHIRGSALGPDWTDELDIDDVLTGKNIRIEYNCEIKHIQLQETNNSMVEGYNREWPVHVLLTNSKIIECDMVVSATGVQPNVYPFSKDSHLKISTDGGIIIDEEMRTSLPNVYAAGDACTVNWTGSAIEDNFWFQMRLWTQALQMGNYAGKCIASHLNDEYILQDFCFELFTHSTKFFGHKVILLGNFHAAGLDKIDVEFLLRYGKGDEYIKIVLFQEKMVGAVLIGETGLEEMCENLILNQLNLTDLKDNILNPDIDMEGYFD</sequence>
<dbReference type="SUPFAM" id="SSF51905">
    <property type="entry name" value="FAD/NAD(P)-binding domain"/>
    <property type="match status" value="1"/>
</dbReference>
<dbReference type="InterPro" id="IPR023753">
    <property type="entry name" value="FAD/NAD-binding_dom"/>
</dbReference>
<comment type="caution">
    <text evidence="7">The sequence shown here is derived from an EMBL/GenBank/DDBJ whole genome shotgun (WGS) entry which is preliminary data.</text>
</comment>
<name>A0AAV7JDI6_9METZ</name>
<evidence type="ECO:0000256" key="1">
    <source>
        <dbReference type="ARBA" id="ARBA00001974"/>
    </source>
</evidence>
<evidence type="ECO:0000313" key="8">
    <source>
        <dbReference type="Proteomes" id="UP001165289"/>
    </source>
</evidence>
<dbReference type="GO" id="GO:0016491">
    <property type="term" value="F:oxidoreductase activity"/>
    <property type="evidence" value="ECO:0007669"/>
    <property type="project" value="InterPro"/>
</dbReference>
<dbReference type="Gene3D" id="3.50.50.60">
    <property type="entry name" value="FAD/NAD(P)-binding domain"/>
    <property type="match status" value="3"/>
</dbReference>
<dbReference type="Proteomes" id="UP001165289">
    <property type="component" value="Unassembled WGS sequence"/>
</dbReference>